<comment type="caution">
    <text evidence="2">The sequence shown here is derived from an EMBL/GenBank/DDBJ whole genome shotgun (WGS) entry which is preliminary data.</text>
</comment>
<dbReference type="AlphaFoldDB" id="A0A836CTH7"/>
<feature type="compositionally biased region" description="Low complexity" evidence="1">
    <location>
        <begin position="61"/>
        <end position="70"/>
    </location>
</feature>
<name>A0A836CTH7_SHEEP</name>
<feature type="region of interest" description="Disordered" evidence="1">
    <location>
        <begin position="126"/>
        <end position="152"/>
    </location>
</feature>
<accession>A0A836CTH7</accession>
<evidence type="ECO:0000313" key="3">
    <source>
        <dbReference type="Proteomes" id="UP000664991"/>
    </source>
</evidence>
<evidence type="ECO:0000256" key="1">
    <source>
        <dbReference type="SAM" id="MobiDB-lite"/>
    </source>
</evidence>
<organism evidence="2 3">
    <name type="scientific">Ovis aries</name>
    <name type="common">Sheep</name>
    <dbReference type="NCBI Taxonomy" id="9940"/>
    <lineage>
        <taxon>Eukaryota</taxon>
        <taxon>Metazoa</taxon>
        <taxon>Chordata</taxon>
        <taxon>Craniata</taxon>
        <taxon>Vertebrata</taxon>
        <taxon>Euteleostomi</taxon>
        <taxon>Mammalia</taxon>
        <taxon>Eutheria</taxon>
        <taxon>Laurasiatheria</taxon>
        <taxon>Artiodactyla</taxon>
        <taxon>Ruminantia</taxon>
        <taxon>Pecora</taxon>
        <taxon>Bovidae</taxon>
        <taxon>Caprinae</taxon>
        <taxon>Ovis</taxon>
    </lineage>
</organism>
<proteinExistence type="predicted"/>
<sequence>MLCQFFGIGGPALEGTQTHPSPRLVPHVEGDDCVVLRDALQDDLQRFRQCGLHDGLQDTSQDAQDAQGGAWARRPLQHPPTQAEALARLADIRSTQGLSIVTHRELMARALTDFLAAVSTQALPTLVEASPPSERATLEELPSDSDEDADLD</sequence>
<evidence type="ECO:0000313" key="2">
    <source>
        <dbReference type="EMBL" id="KAG5198370.1"/>
    </source>
</evidence>
<protein>
    <submittedName>
        <fullName evidence="2">Uncharacterized protein</fullName>
    </submittedName>
</protein>
<reference evidence="2 3" key="1">
    <citation type="submission" date="2020-12" db="EMBL/GenBank/DDBJ databases">
        <title>De novo assembly of Tibetan sheep genome.</title>
        <authorList>
            <person name="Li X."/>
        </authorList>
    </citation>
    <scope>NUCLEOTIDE SEQUENCE [LARGE SCALE GENOMIC DNA]</scope>
    <source>
        <tissue evidence="2">Heart</tissue>
    </source>
</reference>
<dbReference type="Proteomes" id="UP000664991">
    <property type="component" value="Unassembled WGS sequence"/>
</dbReference>
<feature type="region of interest" description="Disordered" evidence="1">
    <location>
        <begin position="55"/>
        <end position="81"/>
    </location>
</feature>
<feature type="compositionally biased region" description="Acidic residues" evidence="1">
    <location>
        <begin position="141"/>
        <end position="152"/>
    </location>
</feature>
<dbReference type="EMBL" id="JAEMGP010000018">
    <property type="protein sequence ID" value="KAG5198370.1"/>
    <property type="molecule type" value="Genomic_DNA"/>
</dbReference>
<gene>
    <name evidence="2" type="ORF">JEQ12_008060</name>
</gene>